<evidence type="ECO:0000313" key="2">
    <source>
        <dbReference type="Proteomes" id="UP000075635"/>
    </source>
</evidence>
<comment type="caution">
    <text evidence="1">The sequence shown here is derived from an EMBL/GenBank/DDBJ whole genome shotgun (WGS) entry which is preliminary data.</text>
</comment>
<proteinExistence type="predicted"/>
<protein>
    <submittedName>
        <fullName evidence="1">Uncharacterized protein</fullName>
    </submittedName>
</protein>
<evidence type="ECO:0000313" key="1">
    <source>
        <dbReference type="EMBL" id="KYF90514.1"/>
    </source>
</evidence>
<dbReference type="EMBL" id="JEMB01001107">
    <property type="protein sequence ID" value="KYF90514.1"/>
    <property type="molecule type" value="Genomic_DNA"/>
</dbReference>
<organism evidence="1 2">
    <name type="scientific">Sorangium cellulosum</name>
    <name type="common">Polyangium cellulosum</name>
    <dbReference type="NCBI Taxonomy" id="56"/>
    <lineage>
        <taxon>Bacteria</taxon>
        <taxon>Pseudomonadati</taxon>
        <taxon>Myxococcota</taxon>
        <taxon>Polyangia</taxon>
        <taxon>Polyangiales</taxon>
        <taxon>Polyangiaceae</taxon>
        <taxon>Sorangium</taxon>
    </lineage>
</organism>
<sequence>MSAPAAQSGPRSSLGTGVTKPVGARIDWASLLGRVYREDLLACPGGGRRRLVADISESEVIVAILKHLGLPSQAPPIARARSPYCEAA</sequence>
<dbReference type="Proteomes" id="UP000075635">
    <property type="component" value="Unassembled WGS sequence"/>
</dbReference>
<accession>A0A150SDG5</accession>
<dbReference type="AlphaFoldDB" id="A0A150SDG5"/>
<gene>
    <name evidence="1" type="ORF">BE17_15720</name>
</gene>
<reference evidence="1 2" key="1">
    <citation type="submission" date="2014-02" db="EMBL/GenBank/DDBJ databases">
        <title>The small core and large imbalanced accessory genome model reveals a collaborative survival strategy of Sorangium cellulosum strains in nature.</title>
        <authorList>
            <person name="Han K."/>
            <person name="Peng R."/>
            <person name="Blom J."/>
            <person name="Li Y.-Z."/>
        </authorList>
    </citation>
    <scope>NUCLEOTIDE SEQUENCE [LARGE SCALE GENOMIC DNA]</scope>
    <source>
        <strain evidence="1 2">So0011-07</strain>
    </source>
</reference>
<name>A0A150SDG5_SORCE</name>